<sequence length="395" mass="44532">MPFHSEDPSSDLSYIINELGEDREHYFNAMAPPIMQTSNFAFHKVEDLRKAFEDEMSGYLYSRGLNPTTDILRKKLAAMDGAEDCLVFANGAAAIFAGVLPFVKAGDHIISVRHPYTWAQRTFDVILPRFGVSTTYVDGYTIEEFEKALQPNTTFIYLESPNSWTYAIQPIQEVAALAKKHGIITLIDNSYCTPLYQKPFELGIDLCMQTATKYIGGHSDTLGGVLTGTHKHMKKIFDSEYLNIGSGIAPFNAWLLIRGLRTLPARIERITRSTQQVLSYLKQHPKVDKILFPLDETFPQYSLAKQQMKGACGLLTFTVKEGTMERITNLCESLQHILMAVSWGGHESLILPKCAGIRPSHFDPNKVEHQYIRLYVGLEEPGYLIQDLEQALDKI</sequence>
<proteinExistence type="inferred from homology"/>
<dbReference type="CDD" id="cd00614">
    <property type="entry name" value="CGS_like"/>
    <property type="match status" value="1"/>
</dbReference>
<evidence type="ECO:0000256" key="4">
    <source>
        <dbReference type="RuleBase" id="RU362118"/>
    </source>
</evidence>
<dbReference type="AlphaFoldDB" id="A0A172U0D4"/>
<dbReference type="InterPro" id="IPR054542">
    <property type="entry name" value="Cys_met_metab_PP"/>
</dbReference>
<dbReference type="GO" id="GO:0030170">
    <property type="term" value="F:pyridoxal phosphate binding"/>
    <property type="evidence" value="ECO:0007669"/>
    <property type="project" value="InterPro"/>
</dbReference>
<gene>
    <name evidence="5" type="ORF">SY85_20375</name>
</gene>
<dbReference type="PROSITE" id="PS00868">
    <property type="entry name" value="CYS_MET_METAB_PP"/>
    <property type="match status" value="1"/>
</dbReference>
<dbReference type="PIRSF" id="PIRSF001434">
    <property type="entry name" value="CGS"/>
    <property type="match status" value="1"/>
</dbReference>
<dbReference type="InterPro" id="IPR015422">
    <property type="entry name" value="PyrdxlP-dep_Trfase_small"/>
</dbReference>
<dbReference type="STRING" id="1492898.SY85_20375"/>
<dbReference type="Proteomes" id="UP000077177">
    <property type="component" value="Chromosome"/>
</dbReference>
<dbReference type="EMBL" id="CP011390">
    <property type="protein sequence ID" value="ANE52483.1"/>
    <property type="molecule type" value="Genomic_DNA"/>
</dbReference>
<evidence type="ECO:0000256" key="2">
    <source>
        <dbReference type="ARBA" id="ARBA00022898"/>
    </source>
</evidence>
<keyword evidence="6" id="KW-1185">Reference proteome</keyword>
<feature type="modified residue" description="N6-(pyridoxal phosphate)lysine" evidence="3">
    <location>
        <position position="213"/>
    </location>
</feature>
<dbReference type="PATRIC" id="fig|1492898.3.peg.4428"/>
<dbReference type="InterPro" id="IPR015424">
    <property type="entry name" value="PyrdxlP-dep_Trfase"/>
</dbReference>
<dbReference type="FunFam" id="3.40.640.10:FF:000046">
    <property type="entry name" value="Cystathionine gamma-lyase"/>
    <property type="match status" value="1"/>
</dbReference>
<evidence type="ECO:0000313" key="5">
    <source>
        <dbReference type="EMBL" id="ANE52483.1"/>
    </source>
</evidence>
<evidence type="ECO:0000313" key="6">
    <source>
        <dbReference type="Proteomes" id="UP000077177"/>
    </source>
</evidence>
<dbReference type="InterPro" id="IPR000277">
    <property type="entry name" value="Cys/Met-Metab_PyrdxlP-dep_enz"/>
</dbReference>
<keyword evidence="5" id="KW-0456">Lyase</keyword>
<evidence type="ECO:0000256" key="1">
    <source>
        <dbReference type="ARBA" id="ARBA00001933"/>
    </source>
</evidence>
<comment type="similarity">
    <text evidence="4">Belongs to the trans-sulfuration enzymes family.</text>
</comment>
<dbReference type="Gene3D" id="3.40.640.10">
    <property type="entry name" value="Type I PLP-dependent aspartate aminotransferase-like (Major domain)"/>
    <property type="match status" value="1"/>
</dbReference>
<dbReference type="SUPFAM" id="SSF53383">
    <property type="entry name" value="PLP-dependent transferases"/>
    <property type="match status" value="1"/>
</dbReference>
<dbReference type="Pfam" id="PF01053">
    <property type="entry name" value="Cys_Met_Meta_PP"/>
    <property type="match status" value="1"/>
</dbReference>
<evidence type="ECO:0000256" key="3">
    <source>
        <dbReference type="PIRSR" id="PIRSR001434-2"/>
    </source>
</evidence>
<comment type="cofactor">
    <cofactor evidence="1 4">
        <name>pyridoxal 5'-phosphate</name>
        <dbReference type="ChEBI" id="CHEBI:597326"/>
    </cofactor>
</comment>
<dbReference type="RefSeq" id="WP_066407019.1">
    <property type="nucleotide sequence ID" value="NZ_CP011390.1"/>
</dbReference>
<name>A0A172U0D4_9BACT</name>
<dbReference type="OrthoDB" id="9803729at2"/>
<dbReference type="PANTHER" id="PTHR11808:SF80">
    <property type="entry name" value="CYSTATHIONINE GAMMA-LYASE"/>
    <property type="match status" value="1"/>
</dbReference>
<dbReference type="KEGG" id="fla:SY85_20375"/>
<dbReference type="InterPro" id="IPR015421">
    <property type="entry name" value="PyrdxlP-dep_Trfase_major"/>
</dbReference>
<accession>A0A172U0D4</accession>
<dbReference type="PANTHER" id="PTHR11808">
    <property type="entry name" value="TRANS-SULFURATION ENZYME FAMILY MEMBER"/>
    <property type="match status" value="1"/>
</dbReference>
<reference evidence="5 6" key="2">
    <citation type="journal article" date="2016" name="Int. J. Syst. Evol. Microbiol.">
        <title>Flavisolibacter tropicus sp. nov., isolated from tropical soil.</title>
        <authorList>
            <person name="Lee J.J."/>
            <person name="Kang M.S."/>
            <person name="Kim G.S."/>
            <person name="Lee C.S."/>
            <person name="Lim S."/>
            <person name="Lee J."/>
            <person name="Roh S.H."/>
            <person name="Kang H."/>
            <person name="Ha J.M."/>
            <person name="Bae S."/>
            <person name="Jung H.Y."/>
            <person name="Kim M.K."/>
        </authorList>
    </citation>
    <scope>NUCLEOTIDE SEQUENCE [LARGE SCALE GENOMIC DNA]</scope>
    <source>
        <strain evidence="5 6">LCS9</strain>
    </source>
</reference>
<dbReference type="GO" id="GO:0016846">
    <property type="term" value="F:carbon-sulfur lyase activity"/>
    <property type="evidence" value="ECO:0007669"/>
    <property type="project" value="TreeGrafter"/>
</dbReference>
<organism evidence="5 6">
    <name type="scientific">Flavisolibacter tropicus</name>
    <dbReference type="NCBI Taxonomy" id="1492898"/>
    <lineage>
        <taxon>Bacteria</taxon>
        <taxon>Pseudomonadati</taxon>
        <taxon>Bacteroidota</taxon>
        <taxon>Chitinophagia</taxon>
        <taxon>Chitinophagales</taxon>
        <taxon>Chitinophagaceae</taxon>
        <taxon>Flavisolibacter</taxon>
    </lineage>
</organism>
<reference evidence="6" key="1">
    <citation type="submission" date="2015-01" db="EMBL/GenBank/DDBJ databases">
        <title>Flavisolibacter sp./LCS9/ whole genome sequencing.</title>
        <authorList>
            <person name="Kim M.K."/>
            <person name="Srinivasan S."/>
            <person name="Lee J.-J."/>
        </authorList>
    </citation>
    <scope>NUCLEOTIDE SEQUENCE [LARGE SCALE GENOMIC DNA]</scope>
    <source>
        <strain evidence="6">LCS9</strain>
    </source>
</reference>
<protein>
    <submittedName>
        <fullName evidence="5">Cystathionine beta-lyase</fullName>
    </submittedName>
</protein>
<dbReference type="GO" id="GO:0019346">
    <property type="term" value="P:transsulfuration"/>
    <property type="evidence" value="ECO:0007669"/>
    <property type="project" value="InterPro"/>
</dbReference>
<dbReference type="Gene3D" id="3.90.1150.10">
    <property type="entry name" value="Aspartate Aminotransferase, domain 1"/>
    <property type="match status" value="1"/>
</dbReference>
<keyword evidence="2 3" id="KW-0663">Pyridoxal phosphate</keyword>
<dbReference type="GO" id="GO:0005737">
    <property type="term" value="C:cytoplasm"/>
    <property type="evidence" value="ECO:0007669"/>
    <property type="project" value="TreeGrafter"/>
</dbReference>